<evidence type="ECO:0000313" key="1">
    <source>
        <dbReference type="EMBL" id="MBB3678422.1"/>
    </source>
</evidence>
<accession>A0A323V701</accession>
<dbReference type="RefSeq" id="WP_110552903.1">
    <property type="nucleotide sequence ID" value="NZ_JACIBU010000002.1"/>
</dbReference>
<protein>
    <submittedName>
        <fullName evidence="2">Uncharacterized protein</fullName>
    </submittedName>
</protein>
<evidence type="ECO:0000313" key="2">
    <source>
        <dbReference type="EMBL" id="PZA20657.1"/>
    </source>
</evidence>
<evidence type="ECO:0000313" key="4">
    <source>
        <dbReference type="Proteomes" id="UP000580718"/>
    </source>
</evidence>
<dbReference type="EMBL" id="QKNV01000157">
    <property type="protein sequence ID" value="PZA20657.1"/>
    <property type="molecule type" value="Genomic_DNA"/>
</dbReference>
<proteinExistence type="predicted"/>
<name>A0A323V701_9ACTN</name>
<dbReference type="Proteomes" id="UP000247602">
    <property type="component" value="Unassembled WGS sequence"/>
</dbReference>
<gene>
    <name evidence="2" type="ORF">DMO24_14305</name>
    <name evidence="1" type="ORF">FHX36_004211</name>
</gene>
<reference evidence="1 4" key="2">
    <citation type="submission" date="2020-08" db="EMBL/GenBank/DDBJ databases">
        <title>Sequencing the genomes of 1000 actinobacteria strains.</title>
        <authorList>
            <person name="Klenk H.-P."/>
        </authorList>
    </citation>
    <scope>NUCLEOTIDE SEQUENCE [LARGE SCALE GENOMIC DNA]</scope>
    <source>
        <strain evidence="1 4">DSM 16678</strain>
    </source>
</reference>
<comment type="caution">
    <text evidence="2">The sequence shown here is derived from an EMBL/GenBank/DDBJ whole genome shotgun (WGS) entry which is preliminary data.</text>
</comment>
<sequence length="63" mass="6631">MSDLQTLPCPTCADETTFEQPTCIDGHTEDGGACPEWACTGCGTALVIGGVPVPQREVWHRAA</sequence>
<organism evidence="2 3">
    <name type="scientific">Modestobacter versicolor</name>
    <dbReference type="NCBI Taxonomy" id="429133"/>
    <lineage>
        <taxon>Bacteria</taxon>
        <taxon>Bacillati</taxon>
        <taxon>Actinomycetota</taxon>
        <taxon>Actinomycetes</taxon>
        <taxon>Geodermatophilales</taxon>
        <taxon>Geodermatophilaceae</taxon>
        <taxon>Modestobacter</taxon>
    </lineage>
</organism>
<evidence type="ECO:0000313" key="3">
    <source>
        <dbReference type="Proteomes" id="UP000247602"/>
    </source>
</evidence>
<dbReference type="EMBL" id="JACIBU010000002">
    <property type="protein sequence ID" value="MBB3678422.1"/>
    <property type="molecule type" value="Genomic_DNA"/>
</dbReference>
<dbReference type="OrthoDB" id="3831322at2"/>
<reference evidence="2 3" key="1">
    <citation type="submission" date="2018-06" db="EMBL/GenBank/DDBJ databases">
        <title>Draft genome sequence of Modestobacter versicolor CP153-2.</title>
        <authorList>
            <person name="Gundlapally S.R."/>
        </authorList>
    </citation>
    <scope>NUCLEOTIDE SEQUENCE [LARGE SCALE GENOMIC DNA]</scope>
    <source>
        <strain evidence="2 3">CP153-2</strain>
    </source>
</reference>
<dbReference type="Proteomes" id="UP000580718">
    <property type="component" value="Unassembled WGS sequence"/>
</dbReference>
<keyword evidence="3" id="KW-1185">Reference proteome</keyword>
<dbReference type="AlphaFoldDB" id="A0A323V701"/>